<keyword evidence="2" id="KW-0812">Transmembrane</keyword>
<feature type="transmembrane region" description="Helical" evidence="2">
    <location>
        <begin position="92"/>
        <end position="117"/>
    </location>
</feature>
<evidence type="ECO:0000313" key="3">
    <source>
        <dbReference type="EnsemblMetazoa" id="CLYHEMP005464.1"/>
    </source>
</evidence>
<dbReference type="AlphaFoldDB" id="A0A7M5VAK1"/>
<feature type="compositionally biased region" description="Low complexity" evidence="1">
    <location>
        <begin position="389"/>
        <end position="403"/>
    </location>
</feature>
<dbReference type="Proteomes" id="UP000594262">
    <property type="component" value="Unplaced"/>
</dbReference>
<evidence type="ECO:0000313" key="4">
    <source>
        <dbReference type="Proteomes" id="UP000594262"/>
    </source>
</evidence>
<keyword evidence="2" id="KW-1133">Transmembrane helix</keyword>
<keyword evidence="2" id="KW-0472">Membrane</keyword>
<organism evidence="3 4">
    <name type="scientific">Clytia hemisphaerica</name>
    <dbReference type="NCBI Taxonomy" id="252671"/>
    <lineage>
        <taxon>Eukaryota</taxon>
        <taxon>Metazoa</taxon>
        <taxon>Cnidaria</taxon>
        <taxon>Hydrozoa</taxon>
        <taxon>Hydroidolina</taxon>
        <taxon>Leptothecata</taxon>
        <taxon>Obeliida</taxon>
        <taxon>Clytiidae</taxon>
        <taxon>Clytia</taxon>
    </lineage>
</organism>
<feature type="transmembrane region" description="Helical" evidence="2">
    <location>
        <begin position="260"/>
        <end position="278"/>
    </location>
</feature>
<proteinExistence type="predicted"/>
<dbReference type="SUPFAM" id="SSF81321">
    <property type="entry name" value="Family A G protein-coupled receptor-like"/>
    <property type="match status" value="1"/>
</dbReference>
<keyword evidence="4" id="KW-1185">Reference proteome</keyword>
<feature type="compositionally biased region" description="Polar residues" evidence="1">
    <location>
        <begin position="404"/>
        <end position="445"/>
    </location>
</feature>
<feature type="compositionally biased region" description="Polar residues" evidence="1">
    <location>
        <begin position="371"/>
        <end position="381"/>
    </location>
</feature>
<dbReference type="Gene3D" id="1.20.1070.10">
    <property type="entry name" value="Rhodopsin 7-helix transmembrane proteins"/>
    <property type="match status" value="1"/>
</dbReference>
<sequence length="471" mass="54043">MLNPEFKSLNTLDQALALSTAIVGFIALLLNLICVIKIIQKQGFCIISTSGQIFMASLCGSNILIASTAITKELLIIFLANSAKIPKTWIHFEWYITIFCLISSTLHIISIMVSYLINTLMKVPKYVGTCGRVIDSFIISLIWTLSLLPAYFKYDGDNYKIFLNSMSFLLLSSLFVLVTLLVFILRCKQRTKSTNSNDETTIRRTNMIKTYWIRCRQKERIICLAMMASYLICSCPYMIYYPVLGKVYTSTFQPDQIDKILFMFILLKTVCDAVIYIIRKGWNREEQKVKFRINSPVSSSLRIPKLARDESDRNGRVISVSVNSSPLRQINEHTNQTLNMPSTSNVQQRPEQANKQQQHQTQATQQRTGAESSNQSQQTLHQTRHEPSQNRTQIQHQKQQTTTEPLNQLTQGSQQTRNKFPHEQQQSPQTRTQSVSRRQEQFSFSENDDTTNDDVLVFEEQNLLASRTTDV</sequence>
<dbReference type="CDD" id="cd00637">
    <property type="entry name" value="7tm_classA_rhodopsin-like"/>
    <property type="match status" value="1"/>
</dbReference>
<feature type="transmembrane region" description="Helical" evidence="2">
    <location>
        <begin position="221"/>
        <end position="240"/>
    </location>
</feature>
<feature type="compositionally biased region" description="Polar residues" evidence="1">
    <location>
        <begin position="334"/>
        <end position="351"/>
    </location>
</feature>
<feature type="transmembrane region" description="Helical" evidence="2">
    <location>
        <begin position="51"/>
        <end position="80"/>
    </location>
</feature>
<evidence type="ECO:0008006" key="5">
    <source>
        <dbReference type="Google" id="ProtNLM"/>
    </source>
</evidence>
<feature type="region of interest" description="Disordered" evidence="1">
    <location>
        <begin position="334"/>
        <end position="454"/>
    </location>
</feature>
<evidence type="ECO:0000256" key="2">
    <source>
        <dbReference type="SAM" id="Phobius"/>
    </source>
</evidence>
<dbReference type="EnsemblMetazoa" id="CLYHEMT005464.1">
    <property type="protein sequence ID" value="CLYHEMP005464.1"/>
    <property type="gene ID" value="CLYHEMG005464"/>
</dbReference>
<reference evidence="3" key="1">
    <citation type="submission" date="2021-01" db="UniProtKB">
        <authorList>
            <consortium name="EnsemblMetazoa"/>
        </authorList>
    </citation>
    <scope>IDENTIFICATION</scope>
</reference>
<feature type="compositionally biased region" description="Low complexity" evidence="1">
    <location>
        <begin position="353"/>
        <end position="370"/>
    </location>
</feature>
<evidence type="ECO:0000256" key="1">
    <source>
        <dbReference type="SAM" id="MobiDB-lite"/>
    </source>
</evidence>
<feature type="transmembrane region" description="Helical" evidence="2">
    <location>
        <begin position="15"/>
        <end position="39"/>
    </location>
</feature>
<feature type="transmembrane region" description="Helical" evidence="2">
    <location>
        <begin position="161"/>
        <end position="185"/>
    </location>
</feature>
<name>A0A7M5VAK1_9CNID</name>
<feature type="transmembrane region" description="Helical" evidence="2">
    <location>
        <begin position="129"/>
        <end position="149"/>
    </location>
</feature>
<protein>
    <recommendedName>
        <fullName evidence="5">G-protein coupled receptors family 1 profile domain-containing protein</fullName>
    </recommendedName>
</protein>
<accession>A0A7M5VAK1</accession>